<dbReference type="InterPro" id="IPR032197">
    <property type="entry name" value="Atg7_N"/>
</dbReference>
<dbReference type="Gene3D" id="3.40.140.70">
    <property type="entry name" value="Ubiquitin-like modifier-activating enzyme ATG7 N-terminal domain"/>
    <property type="match status" value="1"/>
</dbReference>
<dbReference type="EMBL" id="NDHI03003394">
    <property type="protein sequence ID" value="PNJ67790.1"/>
    <property type="molecule type" value="Genomic_DNA"/>
</dbReference>
<reference evidence="2" key="1">
    <citation type="submission" date="2017-12" db="EMBL/GenBank/DDBJ databases">
        <title>High-resolution comparative analysis of great ape genomes.</title>
        <authorList>
            <person name="Pollen A."/>
            <person name="Hastie A."/>
            <person name="Hormozdiari F."/>
            <person name="Dougherty M."/>
            <person name="Liu R."/>
            <person name="Chaisson M."/>
            <person name="Hoppe E."/>
            <person name="Hill C."/>
            <person name="Pang A."/>
            <person name="Hillier L."/>
            <person name="Baker C."/>
            <person name="Armstrong J."/>
            <person name="Shendure J."/>
            <person name="Paten B."/>
            <person name="Wilson R."/>
            <person name="Chao H."/>
            <person name="Schneider V."/>
            <person name="Ventura M."/>
            <person name="Kronenberg Z."/>
            <person name="Murali S."/>
            <person name="Gordon D."/>
            <person name="Cantsilieris S."/>
            <person name="Munson K."/>
            <person name="Nelson B."/>
            <person name="Raja A."/>
            <person name="Underwood J."/>
            <person name="Diekhans M."/>
            <person name="Fiddes I."/>
            <person name="Haussler D."/>
            <person name="Eichler E."/>
        </authorList>
    </citation>
    <scope>NUCLEOTIDE SEQUENCE [LARGE SCALE GENOMIC DNA]</scope>
    <source>
        <strain evidence="2">Susie</strain>
    </source>
</reference>
<name>A0A2J8WDD8_PONAB</name>
<evidence type="ECO:0000313" key="2">
    <source>
        <dbReference type="EMBL" id="PNJ67790.1"/>
    </source>
</evidence>
<comment type="caution">
    <text evidence="2">The sequence shown here is derived from an EMBL/GenBank/DDBJ whole genome shotgun (WGS) entry which is preliminary data.</text>
</comment>
<accession>A0A2J8WDD8</accession>
<protein>
    <submittedName>
        <fullName evidence="2">ATG7 isoform 9</fullName>
    </submittedName>
</protein>
<evidence type="ECO:0000259" key="1">
    <source>
        <dbReference type="Pfam" id="PF16420"/>
    </source>
</evidence>
<feature type="non-terminal residue" evidence="2">
    <location>
        <position position="1"/>
    </location>
</feature>
<organism evidence="2">
    <name type="scientific">Pongo abelii</name>
    <name type="common">Sumatran orangutan</name>
    <name type="synonym">Pongo pygmaeus abelii</name>
    <dbReference type="NCBI Taxonomy" id="9601"/>
    <lineage>
        <taxon>Eukaryota</taxon>
        <taxon>Metazoa</taxon>
        <taxon>Chordata</taxon>
        <taxon>Craniata</taxon>
        <taxon>Vertebrata</taxon>
        <taxon>Euteleostomi</taxon>
        <taxon>Mammalia</taxon>
        <taxon>Eutheria</taxon>
        <taxon>Euarchontoglires</taxon>
        <taxon>Primates</taxon>
        <taxon>Haplorrhini</taxon>
        <taxon>Catarrhini</taxon>
        <taxon>Hominidae</taxon>
        <taxon>Pongo</taxon>
    </lineage>
</organism>
<dbReference type="AlphaFoldDB" id="A0A2J8WDD8"/>
<gene>
    <name evidence="2" type="ORF">CR201_G0011236</name>
</gene>
<feature type="domain" description="Ubiquitin-like modifier-activating enzyme Atg7 N-terminal" evidence="1">
    <location>
        <begin position="2"/>
        <end position="58"/>
    </location>
</feature>
<dbReference type="Pfam" id="PF16420">
    <property type="entry name" value="ATG7_N"/>
    <property type="match status" value="1"/>
</dbReference>
<dbReference type="InterPro" id="IPR042522">
    <property type="entry name" value="Atg7_N_1"/>
</dbReference>
<sequence length="76" mass="8987">ALENPVLLNKFLLLTFADLKKYHFYYWFCYPALCLPESLPLIQGPVGLDQRFSLKQIVLKQLDGKRTRKEAWDQGW</sequence>
<proteinExistence type="predicted"/>